<keyword evidence="1" id="KW-0472">Membrane</keyword>
<feature type="signal peptide" evidence="2">
    <location>
        <begin position="1"/>
        <end position="21"/>
    </location>
</feature>
<evidence type="ECO:0000313" key="3">
    <source>
        <dbReference type="EMBL" id="SEI98073.1"/>
    </source>
</evidence>
<feature type="transmembrane region" description="Helical" evidence="1">
    <location>
        <begin position="62"/>
        <end position="79"/>
    </location>
</feature>
<sequence length="89" mass="9500">MMNSRLFVTALASFGATVMSAGSVAAQSRGGWFSNWWGNWFNWGGWSHGTGPTSSAVPEIDASTGGLAIAAIAAGLLLMREIRRRRKAR</sequence>
<dbReference type="InterPro" id="IPR036434">
    <property type="entry name" value="Beta_cellobiohydrolase_sf"/>
</dbReference>
<keyword evidence="2" id="KW-0732">Signal</keyword>
<proteinExistence type="predicted"/>
<dbReference type="NCBIfam" id="TIGR04161">
    <property type="entry name" value="VPEID-CTERM"/>
    <property type="match status" value="1"/>
</dbReference>
<evidence type="ECO:0000256" key="2">
    <source>
        <dbReference type="SAM" id="SignalP"/>
    </source>
</evidence>
<dbReference type="AlphaFoldDB" id="A0A1H6V0F3"/>
<gene>
    <name evidence="3" type="ORF">SAMN05444007_10361</name>
</gene>
<dbReference type="GO" id="GO:0030245">
    <property type="term" value="P:cellulose catabolic process"/>
    <property type="evidence" value="ECO:0007669"/>
    <property type="project" value="InterPro"/>
</dbReference>
<dbReference type="Proteomes" id="UP000199379">
    <property type="component" value="Unassembled WGS sequence"/>
</dbReference>
<keyword evidence="4" id="KW-1185">Reference proteome</keyword>
<dbReference type="GO" id="GO:0004553">
    <property type="term" value="F:hydrolase activity, hydrolyzing O-glycosyl compounds"/>
    <property type="evidence" value="ECO:0007669"/>
    <property type="project" value="InterPro"/>
</dbReference>
<evidence type="ECO:0000256" key="1">
    <source>
        <dbReference type="SAM" id="Phobius"/>
    </source>
</evidence>
<reference evidence="3 4" key="1">
    <citation type="submission" date="2016-10" db="EMBL/GenBank/DDBJ databases">
        <authorList>
            <person name="de Groot N.N."/>
        </authorList>
    </citation>
    <scope>NUCLEOTIDE SEQUENCE [LARGE SCALE GENOMIC DNA]</scope>
    <source>
        <strain evidence="3 4">DSM 29340</strain>
    </source>
</reference>
<keyword evidence="1" id="KW-0812">Transmembrane</keyword>
<accession>A0A1H6V0F3</accession>
<dbReference type="EMBL" id="FNYD01000003">
    <property type="protein sequence ID" value="SEI98073.1"/>
    <property type="molecule type" value="Genomic_DNA"/>
</dbReference>
<dbReference type="SUPFAM" id="SSF51989">
    <property type="entry name" value="Glycosyl hydrolases family 6, cellulases"/>
    <property type="match status" value="1"/>
</dbReference>
<feature type="chain" id="PRO_5011742997" evidence="2">
    <location>
        <begin position="22"/>
        <end position="89"/>
    </location>
</feature>
<organism evidence="3 4">
    <name type="scientific">Cribrihabitans marinus</name>
    <dbReference type="NCBI Taxonomy" id="1227549"/>
    <lineage>
        <taxon>Bacteria</taxon>
        <taxon>Pseudomonadati</taxon>
        <taxon>Pseudomonadota</taxon>
        <taxon>Alphaproteobacteria</taxon>
        <taxon>Rhodobacterales</taxon>
        <taxon>Paracoccaceae</taxon>
        <taxon>Cribrihabitans</taxon>
    </lineage>
</organism>
<keyword evidence="1" id="KW-1133">Transmembrane helix</keyword>
<dbReference type="STRING" id="1227549.SAMN05444007_10361"/>
<evidence type="ECO:0000313" key="4">
    <source>
        <dbReference type="Proteomes" id="UP000199379"/>
    </source>
</evidence>
<protein>
    <submittedName>
        <fullName evidence="3">VPEID-CTERM protein sorting domain-containing protein</fullName>
    </submittedName>
</protein>
<name>A0A1H6V0F3_9RHOB</name>
<dbReference type="InterPro" id="IPR026422">
    <property type="entry name" value="VPEID-CTERM"/>
</dbReference>